<dbReference type="EMBL" id="DS027696">
    <property type="protein sequence ID" value="EAW17779.1"/>
    <property type="molecule type" value="Genomic_DNA"/>
</dbReference>
<gene>
    <name evidence="2" type="ORF">NFIA_077120</name>
</gene>
<dbReference type="AlphaFoldDB" id="A1DEH2"/>
<evidence type="ECO:0000313" key="3">
    <source>
        <dbReference type="Proteomes" id="UP000006702"/>
    </source>
</evidence>
<sequence>MLSHARIMFRKLRGSGSRSSRGSEPAPSAPATTAESETVDPSPRAIHISDLRRPHSPTKLPSDSQFMSIIVVNAKGAADSLHLYRREALRRVRPTDDFTTDYFCDGYLYNICFIPSSNLGQCSAYLCLMKHFCLIFTYDASSRESWNEMVTACERMRSRCEEDRILPFLATMIAAMGEGEATVSHAEAKAFATQRDCLFVKVSPATGRGICDAVSSLVELAHGARDQYAMDQEGYTQRYKRAEALQALFPARDAQLKTGIIMDERGTAAKTVSKYSKYIWWDAAHMRLVRRRSPVTSLASLSAH</sequence>
<keyword evidence="3" id="KW-1185">Reference proteome</keyword>
<dbReference type="STRING" id="331117.A1DEH2"/>
<dbReference type="Gene3D" id="3.40.50.300">
    <property type="entry name" value="P-loop containing nucleotide triphosphate hydrolases"/>
    <property type="match status" value="1"/>
</dbReference>
<dbReference type="SUPFAM" id="SSF52540">
    <property type="entry name" value="P-loop containing nucleoside triphosphate hydrolases"/>
    <property type="match status" value="1"/>
</dbReference>
<dbReference type="HOGENOM" id="CLU_078853_0_0_1"/>
<dbReference type="KEGG" id="nfi:NFIA_077120"/>
<dbReference type="Proteomes" id="UP000006702">
    <property type="component" value="Unassembled WGS sequence"/>
</dbReference>
<protein>
    <submittedName>
        <fullName evidence="2">Uncharacterized protein</fullName>
    </submittedName>
</protein>
<reference evidence="3" key="1">
    <citation type="journal article" date="2008" name="PLoS Genet.">
        <title>Genomic islands in the pathogenic filamentous fungus Aspergillus fumigatus.</title>
        <authorList>
            <person name="Fedorova N.D."/>
            <person name="Khaldi N."/>
            <person name="Joardar V.S."/>
            <person name="Maiti R."/>
            <person name="Amedeo P."/>
            <person name="Anderson M.J."/>
            <person name="Crabtree J."/>
            <person name="Silva J.C."/>
            <person name="Badger J.H."/>
            <person name="Albarraq A."/>
            <person name="Angiuoli S."/>
            <person name="Bussey H."/>
            <person name="Bowyer P."/>
            <person name="Cotty P.J."/>
            <person name="Dyer P.S."/>
            <person name="Egan A."/>
            <person name="Galens K."/>
            <person name="Fraser-Liggett C.M."/>
            <person name="Haas B.J."/>
            <person name="Inman J.M."/>
            <person name="Kent R."/>
            <person name="Lemieux S."/>
            <person name="Malavazi I."/>
            <person name="Orvis J."/>
            <person name="Roemer T."/>
            <person name="Ronning C.M."/>
            <person name="Sundaram J.P."/>
            <person name="Sutton G."/>
            <person name="Turner G."/>
            <person name="Venter J.C."/>
            <person name="White O.R."/>
            <person name="Whitty B.R."/>
            <person name="Youngman P."/>
            <person name="Wolfe K.H."/>
            <person name="Goldman G.H."/>
            <person name="Wortman J.R."/>
            <person name="Jiang B."/>
            <person name="Denning D.W."/>
            <person name="Nierman W.C."/>
        </authorList>
    </citation>
    <scope>NUCLEOTIDE SEQUENCE [LARGE SCALE GENOMIC DNA]</scope>
    <source>
        <strain evidence="3">ATCC 1020 / DSM 3700 / CBS 544.65 / FGSC A1164 / JCM 1740 / NRRL 181 / WB 181</strain>
    </source>
</reference>
<name>A1DEH2_NEOFI</name>
<dbReference type="GeneID" id="4586258"/>
<organism evidence="2 3">
    <name type="scientific">Neosartorya fischeri (strain ATCC 1020 / DSM 3700 / CBS 544.65 / FGSC A1164 / JCM 1740 / NRRL 181 / WB 181)</name>
    <name type="common">Aspergillus fischerianus</name>
    <dbReference type="NCBI Taxonomy" id="331117"/>
    <lineage>
        <taxon>Eukaryota</taxon>
        <taxon>Fungi</taxon>
        <taxon>Dikarya</taxon>
        <taxon>Ascomycota</taxon>
        <taxon>Pezizomycotina</taxon>
        <taxon>Eurotiomycetes</taxon>
        <taxon>Eurotiomycetidae</taxon>
        <taxon>Eurotiales</taxon>
        <taxon>Aspergillaceae</taxon>
        <taxon>Aspergillus</taxon>
        <taxon>Aspergillus subgen. Fumigati</taxon>
    </lineage>
</organism>
<dbReference type="RefSeq" id="XP_001259676.1">
    <property type="nucleotide sequence ID" value="XM_001259675.1"/>
</dbReference>
<proteinExistence type="predicted"/>
<dbReference type="InterPro" id="IPR027417">
    <property type="entry name" value="P-loop_NTPase"/>
</dbReference>
<dbReference type="VEuPathDB" id="FungiDB:NFIA_077120"/>
<feature type="region of interest" description="Disordered" evidence="1">
    <location>
        <begin position="12"/>
        <end position="60"/>
    </location>
</feature>
<accession>A1DEH2</accession>
<dbReference type="OrthoDB" id="4492013at2759"/>
<evidence type="ECO:0000256" key="1">
    <source>
        <dbReference type="SAM" id="MobiDB-lite"/>
    </source>
</evidence>
<feature type="compositionally biased region" description="Low complexity" evidence="1">
    <location>
        <begin position="14"/>
        <end position="36"/>
    </location>
</feature>
<evidence type="ECO:0000313" key="2">
    <source>
        <dbReference type="EMBL" id="EAW17779.1"/>
    </source>
</evidence>